<evidence type="ECO:0000313" key="3">
    <source>
        <dbReference type="EMBL" id="KAL0101261.1"/>
    </source>
</evidence>
<proteinExistence type="predicted"/>
<organism evidence="3 4">
    <name type="scientific">Cardiocondyla obscurior</name>
    <dbReference type="NCBI Taxonomy" id="286306"/>
    <lineage>
        <taxon>Eukaryota</taxon>
        <taxon>Metazoa</taxon>
        <taxon>Ecdysozoa</taxon>
        <taxon>Arthropoda</taxon>
        <taxon>Hexapoda</taxon>
        <taxon>Insecta</taxon>
        <taxon>Pterygota</taxon>
        <taxon>Neoptera</taxon>
        <taxon>Endopterygota</taxon>
        <taxon>Hymenoptera</taxon>
        <taxon>Apocrita</taxon>
        <taxon>Aculeata</taxon>
        <taxon>Formicoidea</taxon>
        <taxon>Formicidae</taxon>
        <taxon>Myrmicinae</taxon>
        <taxon>Cardiocondyla</taxon>
    </lineage>
</organism>
<protein>
    <recommendedName>
        <fullName evidence="5">Transmembrane protein</fullName>
    </recommendedName>
</protein>
<dbReference type="InterPro" id="IPR032055">
    <property type="entry name" value="TMEM72"/>
</dbReference>
<feature type="region of interest" description="Disordered" evidence="1">
    <location>
        <begin position="1"/>
        <end position="21"/>
    </location>
</feature>
<sequence length="245" mass="28018">MITQTNNLTKDPIGDMSTYERPSDAHHLSTITRIVGVSTAIVVCGVGADVAYHRHVMGLYVTAASGAIFFLEVTWAITLFVQLCVRNEDSLCSRCWSRILTATRGWRRALFYLPLSFVLAWRPNKLWLSYVAGKDVDPFDHMVSEKFHELLTSVCTCSWTVGDPIPATYCIKRARISWSLPVECRYRLGRREPAQLQAGKLRPIRRGSGDGSSRRRCVRTRTLSRRQRWRDMTRATVLLGQRIRR</sequence>
<accession>A0AAW2EG18</accession>
<reference evidence="3 4" key="1">
    <citation type="submission" date="2023-03" db="EMBL/GenBank/DDBJ databases">
        <title>High recombination rates correlate with genetic variation in Cardiocondyla obscurior ants.</title>
        <authorList>
            <person name="Errbii M."/>
        </authorList>
    </citation>
    <scope>NUCLEOTIDE SEQUENCE [LARGE SCALE GENOMIC DNA]</scope>
    <source>
        <strain evidence="3">Alpha-2009</strain>
        <tissue evidence="3">Whole body</tissue>
    </source>
</reference>
<dbReference type="Pfam" id="PF16054">
    <property type="entry name" value="TMEM72"/>
    <property type="match status" value="1"/>
</dbReference>
<dbReference type="AlphaFoldDB" id="A0AAW2EG18"/>
<feature type="transmembrane region" description="Helical" evidence="2">
    <location>
        <begin position="31"/>
        <end position="52"/>
    </location>
</feature>
<evidence type="ECO:0000313" key="4">
    <source>
        <dbReference type="Proteomes" id="UP001430953"/>
    </source>
</evidence>
<gene>
    <name evidence="3" type="ORF">PUN28_018806</name>
</gene>
<comment type="caution">
    <text evidence="3">The sequence shown here is derived from an EMBL/GenBank/DDBJ whole genome shotgun (WGS) entry which is preliminary data.</text>
</comment>
<keyword evidence="2" id="KW-1133">Transmembrane helix</keyword>
<dbReference type="PANTHER" id="PTHR28474">
    <property type="entry name" value="TRANSMEMBRANE PROTEIN 72"/>
    <property type="match status" value="1"/>
</dbReference>
<keyword evidence="2" id="KW-0812">Transmembrane</keyword>
<dbReference type="EMBL" id="JADYXP020000024">
    <property type="protein sequence ID" value="KAL0101261.1"/>
    <property type="molecule type" value="Genomic_DNA"/>
</dbReference>
<keyword evidence="2" id="KW-0472">Membrane</keyword>
<dbReference type="Proteomes" id="UP001430953">
    <property type="component" value="Unassembled WGS sequence"/>
</dbReference>
<name>A0AAW2EG18_9HYME</name>
<evidence type="ECO:0000256" key="2">
    <source>
        <dbReference type="SAM" id="Phobius"/>
    </source>
</evidence>
<keyword evidence="4" id="KW-1185">Reference proteome</keyword>
<evidence type="ECO:0008006" key="5">
    <source>
        <dbReference type="Google" id="ProtNLM"/>
    </source>
</evidence>
<feature type="transmembrane region" description="Helical" evidence="2">
    <location>
        <begin position="59"/>
        <end position="83"/>
    </location>
</feature>
<dbReference type="PANTHER" id="PTHR28474:SF1">
    <property type="entry name" value="TRANSMEMBRANE PROTEIN 72"/>
    <property type="match status" value="1"/>
</dbReference>
<evidence type="ECO:0000256" key="1">
    <source>
        <dbReference type="SAM" id="MobiDB-lite"/>
    </source>
</evidence>